<dbReference type="Proteomes" id="UP000324133">
    <property type="component" value="Unassembled WGS sequence"/>
</dbReference>
<accession>A0A5B6TDD7</accession>
<gene>
    <name evidence="1" type="ORF">FOA19_14690</name>
</gene>
<organism evidence="1 2">
    <name type="scientific">Rufibacter hautae</name>
    <dbReference type="NCBI Taxonomy" id="2595005"/>
    <lineage>
        <taxon>Bacteria</taxon>
        <taxon>Pseudomonadati</taxon>
        <taxon>Bacteroidota</taxon>
        <taxon>Cytophagia</taxon>
        <taxon>Cytophagales</taxon>
        <taxon>Hymenobacteraceae</taxon>
        <taxon>Rufibacter</taxon>
    </lineage>
</organism>
<evidence type="ECO:0000313" key="2">
    <source>
        <dbReference type="Proteomes" id="UP000324133"/>
    </source>
</evidence>
<dbReference type="EMBL" id="VKKY01000002">
    <property type="protein sequence ID" value="KAA3438479.1"/>
    <property type="molecule type" value="Genomic_DNA"/>
</dbReference>
<reference evidence="1 2" key="1">
    <citation type="submission" date="2019-07" db="EMBL/GenBank/DDBJ databases">
        <title>Rufibacter sp. nov., isolated from lake sediment.</title>
        <authorList>
            <person name="Qu J.-H."/>
        </authorList>
    </citation>
    <scope>NUCLEOTIDE SEQUENCE [LARGE SCALE GENOMIC DNA]</scope>
    <source>
        <strain evidence="1 2">NBS58-1</strain>
    </source>
</reference>
<evidence type="ECO:0000313" key="1">
    <source>
        <dbReference type="EMBL" id="KAA3438479.1"/>
    </source>
</evidence>
<protein>
    <submittedName>
        <fullName evidence="1">Uncharacterized protein</fullName>
    </submittedName>
</protein>
<dbReference type="RefSeq" id="WP_149091537.1">
    <property type="nucleotide sequence ID" value="NZ_VKKY01000002.1"/>
</dbReference>
<name>A0A5B6TDD7_9BACT</name>
<dbReference type="OrthoDB" id="952449at2"/>
<dbReference type="AlphaFoldDB" id="A0A5B6TDD7"/>
<dbReference type="SUPFAM" id="SSF57997">
    <property type="entry name" value="Tropomyosin"/>
    <property type="match status" value="1"/>
</dbReference>
<sequence length="184" mass="19961">MADMKETAIFELKIDAGASEKRIAELTTDLIKAKEAKAALDKQYKAGELSAEEYGKQTAENKRATTALTTELGAETKILAMHTKQTKEAVGSNNQMRAQLLSLTQQYNALSKEERENAEIGGVLQKQIRELSDALKENESAVGDNRRNVGNYAGSILQEVDGNGLLATVTQVATGARRRPSPLP</sequence>
<comment type="caution">
    <text evidence="1">The sequence shown here is derived from an EMBL/GenBank/DDBJ whole genome shotgun (WGS) entry which is preliminary data.</text>
</comment>
<keyword evidence="2" id="KW-1185">Reference proteome</keyword>
<proteinExistence type="predicted"/>